<dbReference type="PANTHER" id="PTHR43233:SF1">
    <property type="entry name" value="FAMILY N-ACETYLTRANSFERASE, PUTATIVE (AFU_ORTHOLOGUE AFUA_6G03350)-RELATED"/>
    <property type="match status" value="1"/>
</dbReference>
<dbReference type="PROSITE" id="PS51186">
    <property type="entry name" value="GNAT"/>
    <property type="match status" value="1"/>
</dbReference>
<gene>
    <name evidence="2" type="ORF">FO440_15635</name>
</gene>
<dbReference type="CDD" id="cd04301">
    <property type="entry name" value="NAT_SF"/>
    <property type="match status" value="1"/>
</dbReference>
<dbReference type="InterPro" id="IPR053144">
    <property type="entry name" value="Acetyltransferase_Butenolide"/>
</dbReference>
<dbReference type="AlphaFoldDB" id="A0A556MH10"/>
<dbReference type="GO" id="GO:0016747">
    <property type="term" value="F:acyltransferase activity, transferring groups other than amino-acyl groups"/>
    <property type="evidence" value="ECO:0007669"/>
    <property type="project" value="InterPro"/>
</dbReference>
<organism evidence="2 3">
    <name type="scientific">Mucilaginibacter corticis</name>
    <dbReference type="NCBI Taxonomy" id="2597670"/>
    <lineage>
        <taxon>Bacteria</taxon>
        <taxon>Pseudomonadati</taxon>
        <taxon>Bacteroidota</taxon>
        <taxon>Sphingobacteriia</taxon>
        <taxon>Sphingobacteriales</taxon>
        <taxon>Sphingobacteriaceae</taxon>
        <taxon>Mucilaginibacter</taxon>
    </lineage>
</organism>
<name>A0A556MH10_9SPHI</name>
<dbReference type="Pfam" id="PF00583">
    <property type="entry name" value="Acetyltransf_1"/>
    <property type="match status" value="1"/>
</dbReference>
<dbReference type="EMBL" id="VLPK01000003">
    <property type="protein sequence ID" value="TSJ39194.1"/>
    <property type="molecule type" value="Genomic_DNA"/>
</dbReference>
<dbReference type="PANTHER" id="PTHR43233">
    <property type="entry name" value="FAMILY N-ACETYLTRANSFERASE, PUTATIVE (AFU_ORTHOLOGUE AFUA_6G03350)-RELATED"/>
    <property type="match status" value="1"/>
</dbReference>
<reference evidence="2 3" key="1">
    <citation type="submission" date="2019-07" db="EMBL/GenBank/DDBJ databases">
        <authorList>
            <person name="Huq M.A."/>
        </authorList>
    </citation>
    <scope>NUCLEOTIDE SEQUENCE [LARGE SCALE GENOMIC DNA]</scope>
    <source>
        <strain evidence="2 3">MAH-19</strain>
    </source>
</reference>
<evidence type="ECO:0000313" key="2">
    <source>
        <dbReference type="EMBL" id="TSJ39194.1"/>
    </source>
</evidence>
<keyword evidence="3" id="KW-1185">Reference proteome</keyword>
<comment type="caution">
    <text evidence="2">The sequence shown here is derived from an EMBL/GenBank/DDBJ whole genome shotgun (WGS) entry which is preliminary data.</text>
</comment>
<dbReference type="RefSeq" id="WP_144249232.1">
    <property type="nucleotide sequence ID" value="NZ_VLPK01000003.1"/>
</dbReference>
<sequence length="156" mass="17985">MKVIVNDKAFLDKGYSISTDKSLLNFDVIYKYLDQESYWAKGIPAATLKVSIENSFCFGVYYDNEQIGFAKVITDKATFAYIADVFILPEFRGKGLSKWLIQTIVNHAELQGLRRWSLATADAHGLYSQFGFTEITRPERWMEIFTPYQVPNKEEK</sequence>
<dbReference type="SUPFAM" id="SSF55729">
    <property type="entry name" value="Acyl-CoA N-acyltransferases (Nat)"/>
    <property type="match status" value="1"/>
</dbReference>
<feature type="domain" description="N-acetyltransferase" evidence="1">
    <location>
        <begin position="15"/>
        <end position="153"/>
    </location>
</feature>
<dbReference type="OrthoDB" id="3216107at2"/>
<dbReference type="InterPro" id="IPR016181">
    <property type="entry name" value="Acyl_CoA_acyltransferase"/>
</dbReference>
<accession>A0A556MH10</accession>
<dbReference type="Proteomes" id="UP000318733">
    <property type="component" value="Unassembled WGS sequence"/>
</dbReference>
<dbReference type="InterPro" id="IPR000182">
    <property type="entry name" value="GNAT_dom"/>
</dbReference>
<keyword evidence="2" id="KW-0808">Transferase</keyword>
<protein>
    <submittedName>
        <fullName evidence="2">GNAT family N-acetyltransferase</fullName>
    </submittedName>
</protein>
<evidence type="ECO:0000313" key="3">
    <source>
        <dbReference type="Proteomes" id="UP000318733"/>
    </source>
</evidence>
<dbReference type="Gene3D" id="3.40.630.30">
    <property type="match status" value="1"/>
</dbReference>
<evidence type="ECO:0000259" key="1">
    <source>
        <dbReference type="PROSITE" id="PS51186"/>
    </source>
</evidence>
<proteinExistence type="predicted"/>